<sequence length="73" mass="8211">MVSTDGKNTKLLTDLSQKTDEFKETYKRRASIEGKNAELKRFHGLGRAKRYGLVSMPKQAKLAAIMTAKASFF</sequence>
<reference evidence="3" key="1">
    <citation type="submission" date="2011-07" db="EMBL/GenBank/DDBJ databases">
        <title>Complete genome sequence of Acetobacterium woodii.</title>
        <authorList>
            <person name="Poehlein A."/>
            <person name="Schmidt S."/>
            <person name="Kaster A.-K."/>
            <person name="Goenrich M."/>
            <person name="Vollmers J."/>
            <person name="Thuermer A."/>
            <person name="Gottschalk G."/>
            <person name="Thauer R.K."/>
            <person name="Daniel R."/>
            <person name="Mueller V."/>
        </authorList>
    </citation>
    <scope>NUCLEOTIDE SEQUENCE [LARGE SCALE GENOMIC DNA]</scope>
    <source>
        <strain evidence="3">ATCC 29683 / DSM 1030 / JCM 2381 / KCTC 1655 / WB1</strain>
    </source>
</reference>
<proteinExistence type="predicted"/>
<dbReference type="AlphaFoldDB" id="H6LBM5"/>
<dbReference type="Proteomes" id="UP000007177">
    <property type="component" value="Chromosome"/>
</dbReference>
<organism evidence="2 3">
    <name type="scientific">Acetobacterium woodii (strain ATCC 29683 / DSM 1030 / JCM 2381 / KCTC 1655 / WB1)</name>
    <dbReference type="NCBI Taxonomy" id="931626"/>
    <lineage>
        <taxon>Bacteria</taxon>
        <taxon>Bacillati</taxon>
        <taxon>Bacillota</taxon>
        <taxon>Clostridia</taxon>
        <taxon>Eubacteriales</taxon>
        <taxon>Eubacteriaceae</taxon>
        <taxon>Acetobacterium</taxon>
    </lineage>
</organism>
<dbReference type="STRING" id="931626.Awo_c34220"/>
<gene>
    <name evidence="2" type="ordered locus">Awo_c34220</name>
</gene>
<reference evidence="2 3" key="2">
    <citation type="journal article" date="2012" name="PLoS ONE">
        <title>An ancient pathway combining carbon dioxide fixation with the generation and utilization of a sodium ion gradient for ATP synthesis.</title>
        <authorList>
            <person name="Poehlein A."/>
            <person name="Schmidt S."/>
            <person name="Kaster A.K."/>
            <person name="Goenrich M."/>
            <person name="Vollmers J."/>
            <person name="Thurmer A."/>
            <person name="Bertsch J."/>
            <person name="Schuchmann K."/>
            <person name="Voigt B."/>
            <person name="Hecker M."/>
            <person name="Daniel R."/>
            <person name="Thauer R.K."/>
            <person name="Gottschalk G."/>
            <person name="Muller V."/>
        </authorList>
    </citation>
    <scope>NUCLEOTIDE SEQUENCE [LARGE SCALE GENOMIC DNA]</scope>
    <source>
        <strain evidence="3">ATCC 29683 / DSM 1030 / JCM 2381 / KCTC 1655 / WB1</strain>
    </source>
</reference>
<dbReference type="eggNOG" id="COG3039">
    <property type="taxonomic scope" value="Bacteria"/>
</dbReference>
<dbReference type="KEGG" id="awo:Awo_c34220"/>
<evidence type="ECO:0000313" key="3">
    <source>
        <dbReference type="Proteomes" id="UP000007177"/>
    </source>
</evidence>
<evidence type="ECO:0000259" key="1">
    <source>
        <dbReference type="Pfam" id="PF13751"/>
    </source>
</evidence>
<protein>
    <recommendedName>
        <fullName evidence="1">Transposase DDE domain-containing protein</fullName>
    </recommendedName>
</protein>
<dbReference type="Pfam" id="PF13751">
    <property type="entry name" value="DDE_Tnp_1_6"/>
    <property type="match status" value="1"/>
</dbReference>
<dbReference type="InterPro" id="IPR025668">
    <property type="entry name" value="Tnp_DDE_dom"/>
</dbReference>
<accession>H6LBM5</accession>
<dbReference type="HOGENOM" id="CLU_2696002_0_0_9"/>
<evidence type="ECO:0000313" key="2">
    <source>
        <dbReference type="EMBL" id="AFA50148.1"/>
    </source>
</evidence>
<keyword evidence="3" id="KW-1185">Reference proteome</keyword>
<dbReference type="EMBL" id="CP002987">
    <property type="protein sequence ID" value="AFA50148.1"/>
    <property type="molecule type" value="Genomic_DNA"/>
</dbReference>
<feature type="domain" description="Transposase DDE" evidence="1">
    <location>
        <begin position="16"/>
        <end position="65"/>
    </location>
</feature>
<name>H6LBM5_ACEWD</name>